<dbReference type="PANTHER" id="PTHR30432:SF1">
    <property type="entry name" value="DNA-BINDING TRANSCRIPTIONAL DUAL REGULATOR MODE"/>
    <property type="match status" value="1"/>
</dbReference>
<accession>A0ABY3RCZ7</accession>
<dbReference type="Pfam" id="PF00126">
    <property type="entry name" value="HTH_1"/>
    <property type="match status" value="1"/>
</dbReference>
<protein>
    <submittedName>
        <fullName evidence="3">Helix-turn-helix transcriptional regulator</fullName>
    </submittedName>
</protein>
<dbReference type="InterPro" id="IPR024370">
    <property type="entry name" value="PBP_domain"/>
</dbReference>
<dbReference type="InterPro" id="IPR036390">
    <property type="entry name" value="WH_DNA-bd_sf"/>
</dbReference>
<dbReference type="InterPro" id="IPR051815">
    <property type="entry name" value="Molybdate_resp_trans_reg"/>
</dbReference>
<evidence type="ECO:0000259" key="1">
    <source>
        <dbReference type="Pfam" id="PF00126"/>
    </source>
</evidence>
<dbReference type="Gene3D" id="3.40.190.290">
    <property type="match status" value="1"/>
</dbReference>
<evidence type="ECO:0000259" key="2">
    <source>
        <dbReference type="Pfam" id="PF12727"/>
    </source>
</evidence>
<proteinExistence type="predicted"/>
<dbReference type="InterPro" id="IPR000847">
    <property type="entry name" value="LysR_HTH_N"/>
</dbReference>
<dbReference type="Pfam" id="PF12727">
    <property type="entry name" value="PBP_like"/>
    <property type="match status" value="1"/>
</dbReference>
<feature type="domain" description="HTH lysR-type" evidence="1">
    <location>
        <begin position="25"/>
        <end position="81"/>
    </location>
</feature>
<keyword evidence="4" id="KW-1185">Reference proteome</keyword>
<dbReference type="RefSeq" id="WP_231323219.1">
    <property type="nucleotide sequence ID" value="NZ_CP088156.1"/>
</dbReference>
<dbReference type="SUPFAM" id="SSF53850">
    <property type="entry name" value="Periplasmic binding protein-like II"/>
    <property type="match status" value="1"/>
</dbReference>
<dbReference type="InterPro" id="IPR036388">
    <property type="entry name" value="WH-like_DNA-bd_sf"/>
</dbReference>
<organism evidence="3 4">
    <name type="scientific">Bradyrhizobium ontarionense</name>
    <dbReference type="NCBI Taxonomy" id="2898149"/>
    <lineage>
        <taxon>Bacteria</taxon>
        <taxon>Pseudomonadati</taxon>
        <taxon>Pseudomonadota</taxon>
        <taxon>Alphaproteobacteria</taxon>
        <taxon>Hyphomicrobiales</taxon>
        <taxon>Nitrobacteraceae</taxon>
        <taxon>Bradyrhizobium</taxon>
    </lineage>
</organism>
<name>A0ABY3RCZ7_9BRAD</name>
<dbReference type="Gene3D" id="1.10.10.10">
    <property type="entry name" value="Winged helix-like DNA-binding domain superfamily/Winged helix DNA-binding domain"/>
    <property type="match status" value="1"/>
</dbReference>
<reference evidence="3" key="1">
    <citation type="journal article" date="2024" name="Antonie Van Leeuwenhoek">
        <title>Bradyrhizobium ontarionense sp. nov., a novel bacterial symbiont isolated from Aeschynomene indica (Indian jointvetch), harbours photosynthesis, nitrogen fixation and nitrous oxide (N2O) reductase genes.</title>
        <authorList>
            <person name="Bromfield E.S.P."/>
            <person name="Cloutier S."/>
        </authorList>
    </citation>
    <scope>NUCLEOTIDE SEQUENCE</scope>
    <source>
        <strain evidence="3">A19</strain>
    </source>
</reference>
<sequence>MLRIAIEPVWRFYKDDGPQSIVVMLRVLSEIRRTGKITSAASDAHLSYRHVWNLIEQWSEFFGVQLVETQRGKGSKLTAFGDKLVWAGERMQARLGPQLENLAQELVTEIKPFLQPHPGVIRVHASHGFAVAKLRELLDRESGVGVDVRYVSSQHSLASLAQGECDLSGLHLPRGELRAQNIQACRDWLDPKQDCVISFVTREMGLMVKRGNPLSIRSLADLADGKARFVNRDHDSGTRLLFDQLLASQGIDETSINGAQQIEFTHAAVAAYVASGMADVCFGVEAAARQFGLDFIRILTEDYFFACHTSFLETDPMRRVLAVMKGDEFHRAIAALPGYQPAATGSVHTVREFLDRLDAKS</sequence>
<dbReference type="EMBL" id="CP088156">
    <property type="protein sequence ID" value="UFZ05289.1"/>
    <property type="molecule type" value="Genomic_DNA"/>
</dbReference>
<evidence type="ECO:0000313" key="4">
    <source>
        <dbReference type="Proteomes" id="UP001431010"/>
    </source>
</evidence>
<dbReference type="Proteomes" id="UP001431010">
    <property type="component" value="Chromosome"/>
</dbReference>
<feature type="domain" description="PBP" evidence="2">
    <location>
        <begin position="136"/>
        <end position="325"/>
    </location>
</feature>
<gene>
    <name evidence="3" type="ORF">LQG66_02910</name>
</gene>
<dbReference type="SUPFAM" id="SSF46785">
    <property type="entry name" value="Winged helix' DNA-binding domain"/>
    <property type="match status" value="1"/>
</dbReference>
<evidence type="ECO:0000313" key="3">
    <source>
        <dbReference type="EMBL" id="UFZ05289.1"/>
    </source>
</evidence>
<dbReference type="PANTHER" id="PTHR30432">
    <property type="entry name" value="TRANSCRIPTIONAL REGULATOR MODE"/>
    <property type="match status" value="1"/>
</dbReference>